<gene>
    <name evidence="1" type="ORF">CINCED_3A009091</name>
</gene>
<organism evidence="1 2">
    <name type="scientific">Cinara cedri</name>
    <dbReference type="NCBI Taxonomy" id="506608"/>
    <lineage>
        <taxon>Eukaryota</taxon>
        <taxon>Metazoa</taxon>
        <taxon>Ecdysozoa</taxon>
        <taxon>Arthropoda</taxon>
        <taxon>Hexapoda</taxon>
        <taxon>Insecta</taxon>
        <taxon>Pterygota</taxon>
        <taxon>Neoptera</taxon>
        <taxon>Paraneoptera</taxon>
        <taxon>Hemiptera</taxon>
        <taxon>Sternorrhyncha</taxon>
        <taxon>Aphidomorpha</taxon>
        <taxon>Aphidoidea</taxon>
        <taxon>Aphididae</taxon>
        <taxon>Lachninae</taxon>
        <taxon>Cinara</taxon>
    </lineage>
</organism>
<evidence type="ECO:0000313" key="2">
    <source>
        <dbReference type="Proteomes" id="UP000325440"/>
    </source>
</evidence>
<reference evidence="1 2" key="1">
    <citation type="submission" date="2019-08" db="EMBL/GenBank/DDBJ databases">
        <authorList>
            <person name="Alioto T."/>
            <person name="Alioto T."/>
            <person name="Gomez Garrido J."/>
        </authorList>
    </citation>
    <scope>NUCLEOTIDE SEQUENCE [LARGE SCALE GENOMIC DNA]</scope>
</reference>
<keyword evidence="2" id="KW-1185">Reference proteome</keyword>
<dbReference type="AlphaFoldDB" id="A0A5E4M7J6"/>
<dbReference type="EMBL" id="CABPRJ010000011">
    <property type="protein sequence ID" value="VVC25338.1"/>
    <property type="molecule type" value="Genomic_DNA"/>
</dbReference>
<evidence type="ECO:0000313" key="1">
    <source>
        <dbReference type="EMBL" id="VVC25338.1"/>
    </source>
</evidence>
<sequence length="178" mass="20585">MFRLMNKITSSTLPVVQKCFASSAPKPIINPPIKYTEEEIRERLIAANRCYFGLSTLFKSKLLSRRSKTTLYKVLIRPIALYACETWATTKMDEKNLGVLERKILRKIFGPKKNEGGELEIRTNEELKKLFGEAHIIGIMKSSRIRWAGHVWRSEGVLGSITKWKPNTKRPRGRPRQR</sequence>
<accession>A0A5E4M7J6</accession>
<protein>
    <submittedName>
        <fullName evidence="1">Uncharacterized protein</fullName>
    </submittedName>
</protein>
<name>A0A5E4M7J6_9HEMI</name>
<dbReference type="OrthoDB" id="7987018at2759"/>
<dbReference type="Proteomes" id="UP000325440">
    <property type="component" value="Unassembled WGS sequence"/>
</dbReference>
<dbReference type="PANTHER" id="PTHR47027:SF29">
    <property type="entry name" value="C2H2-TYPE DOMAIN-CONTAINING PROTEIN"/>
    <property type="match status" value="1"/>
</dbReference>
<dbReference type="PANTHER" id="PTHR47027">
    <property type="entry name" value="REVERSE TRANSCRIPTASE DOMAIN-CONTAINING PROTEIN"/>
    <property type="match status" value="1"/>
</dbReference>
<proteinExistence type="predicted"/>